<dbReference type="NCBIfam" id="NF008453">
    <property type="entry name" value="PRK11308.1"/>
    <property type="match status" value="2"/>
</dbReference>
<dbReference type="Gene3D" id="3.40.50.300">
    <property type="entry name" value="P-loop containing nucleotide triphosphate hydrolases"/>
    <property type="match status" value="2"/>
</dbReference>
<dbReference type="GO" id="GO:0015833">
    <property type="term" value="P:peptide transport"/>
    <property type="evidence" value="ECO:0007669"/>
    <property type="project" value="InterPro"/>
</dbReference>
<name>A0A2N7F645_VIBSP</name>
<dbReference type="PROSITE" id="PS00211">
    <property type="entry name" value="ABC_TRANSPORTER_1"/>
    <property type="match status" value="2"/>
</dbReference>
<dbReference type="GO" id="GO:0005524">
    <property type="term" value="F:ATP binding"/>
    <property type="evidence" value="ECO:0007669"/>
    <property type="project" value="UniProtKB-KW"/>
</dbReference>
<feature type="domain" description="ABC transporter" evidence="5">
    <location>
        <begin position="300"/>
        <end position="547"/>
    </location>
</feature>
<dbReference type="EMBL" id="MCWU01000085">
    <property type="protein sequence ID" value="PMJ61120.1"/>
    <property type="molecule type" value="Genomic_DNA"/>
</dbReference>
<evidence type="ECO:0000256" key="2">
    <source>
        <dbReference type="ARBA" id="ARBA00022741"/>
    </source>
</evidence>
<dbReference type="NCBIfam" id="NF011713">
    <property type="entry name" value="PRK15134.1"/>
    <property type="match status" value="1"/>
</dbReference>
<reference evidence="7" key="1">
    <citation type="submission" date="2016-07" db="EMBL/GenBank/DDBJ databases">
        <title>Nontailed viruses are major unrecognized killers of bacteria in the ocean.</title>
        <authorList>
            <person name="Kauffman K."/>
            <person name="Hussain F."/>
            <person name="Yang J."/>
            <person name="Arevalo P."/>
            <person name="Brown J."/>
            <person name="Cutler M."/>
            <person name="Kelly L."/>
            <person name="Polz M.F."/>
        </authorList>
    </citation>
    <scope>NUCLEOTIDE SEQUENCE [LARGE SCALE GENOMIC DNA]</scope>
    <source>
        <strain evidence="7">10N.261.55.E11</strain>
    </source>
</reference>
<dbReference type="InterPro" id="IPR003439">
    <property type="entry name" value="ABC_transporter-like_ATP-bd"/>
</dbReference>
<keyword evidence="3 6" id="KW-0067">ATP-binding</keyword>
<dbReference type="Proteomes" id="UP000235330">
    <property type="component" value="Unassembled WGS sequence"/>
</dbReference>
<dbReference type="CDD" id="cd03257">
    <property type="entry name" value="ABC_NikE_OppD_transporters"/>
    <property type="match status" value="2"/>
</dbReference>
<evidence type="ECO:0000256" key="1">
    <source>
        <dbReference type="ARBA" id="ARBA00022448"/>
    </source>
</evidence>
<dbReference type="AlphaFoldDB" id="A0A2N7F645"/>
<evidence type="ECO:0000256" key="3">
    <source>
        <dbReference type="ARBA" id="ARBA00022840"/>
    </source>
</evidence>
<dbReference type="GO" id="GO:0016887">
    <property type="term" value="F:ATP hydrolysis activity"/>
    <property type="evidence" value="ECO:0007669"/>
    <property type="project" value="InterPro"/>
</dbReference>
<dbReference type="PROSITE" id="PS50893">
    <property type="entry name" value="ABC_TRANSPORTER_2"/>
    <property type="match status" value="2"/>
</dbReference>
<feature type="domain" description="ABC transporter" evidence="5">
    <location>
        <begin position="30"/>
        <end position="279"/>
    </location>
</feature>
<dbReference type="InterPro" id="IPR017871">
    <property type="entry name" value="ABC_transporter-like_CS"/>
</dbReference>
<protein>
    <submittedName>
        <fullName evidence="6">Microcin ABC transporter ATP-binding protein</fullName>
    </submittedName>
</protein>
<evidence type="ECO:0000259" key="5">
    <source>
        <dbReference type="PROSITE" id="PS50893"/>
    </source>
</evidence>
<dbReference type="InterPro" id="IPR003593">
    <property type="entry name" value="AAA+_ATPase"/>
</dbReference>
<keyword evidence="2" id="KW-0547">Nucleotide-binding</keyword>
<dbReference type="PANTHER" id="PTHR43776">
    <property type="entry name" value="TRANSPORT ATP-BINDING PROTEIN"/>
    <property type="match status" value="1"/>
</dbReference>
<comment type="caution">
    <text evidence="6">The sequence shown here is derived from an EMBL/GenBank/DDBJ whole genome shotgun (WGS) entry which is preliminary data.</text>
</comment>
<keyword evidence="1" id="KW-0813">Transport</keyword>
<dbReference type="InterPro" id="IPR027417">
    <property type="entry name" value="P-loop_NTPase"/>
</dbReference>
<dbReference type="NCBIfam" id="NF007739">
    <property type="entry name" value="PRK10419.1"/>
    <property type="match status" value="2"/>
</dbReference>
<dbReference type="InterPro" id="IPR050319">
    <property type="entry name" value="ABC_transp_ATP-bind"/>
</dbReference>
<dbReference type="RefSeq" id="WP_102517409.1">
    <property type="nucleotide sequence ID" value="NZ_CAWNSM010000085.1"/>
</dbReference>
<organism evidence="6 7">
    <name type="scientific">Vibrio splendidus</name>
    <dbReference type="NCBI Taxonomy" id="29497"/>
    <lineage>
        <taxon>Bacteria</taxon>
        <taxon>Pseudomonadati</taxon>
        <taxon>Pseudomonadota</taxon>
        <taxon>Gammaproteobacteria</taxon>
        <taxon>Vibrionales</taxon>
        <taxon>Vibrionaceae</taxon>
        <taxon>Vibrio</taxon>
    </lineage>
</organism>
<evidence type="ECO:0000313" key="7">
    <source>
        <dbReference type="Proteomes" id="UP000235330"/>
    </source>
</evidence>
<proteinExistence type="predicted"/>
<accession>A0A2N7F645</accession>
<dbReference type="SMART" id="SM00382">
    <property type="entry name" value="AAA"/>
    <property type="match status" value="2"/>
</dbReference>
<dbReference type="InterPro" id="IPR013563">
    <property type="entry name" value="Oligopep_ABC_C"/>
</dbReference>
<sequence length="556" mass="61314">MTSNTVPTSNNVSTARSATGSSDTSPVLTIDKLSVGFGRKDSIEQVTQDVSLEIYKGETLALVGESGSGKSVTANSILKLLSKGSSHYLNGKINFSGTDILSCSERQLRGIRGGRIGMIFQEPMVSLNPLHRVGKQLVETLSIHRGMRTNKAQALAIEWLSKVGIRYPEQKISAYPHELSGGERQRVMIAMALINEPELLIADEPTTALDVSVQAQILDLLKDLQQELGMAMLFITHDLSIVRQIADRVAVMKDGRVVESNDCRTLFNAPAHPYTQKLINSDPKGLPVPVSSDSKPLLDVNQLRVWFPITGGLFKRTISHVKAVTDMEFTLKKGHSIGLVGESGSGKSTTGMAILKLVESEGSITYADEQIQGLNRQQMLPFRSRMQVVFQDPFSALNPRMSVAQVIGEGLLVHQQLDDNELDQRICDVMKEVDLDPETRHRYPNEFSGGQRQRIAIARALILKPEFILLDEPTSSLDRTVQAQVLDLLKSLQEKYGLTYLFISHDLNVVKSLCHYTIVMKAGEVIEKGDTETLFGNPQHDYTKQLVRLSNVGGVL</sequence>
<feature type="region of interest" description="Disordered" evidence="4">
    <location>
        <begin position="1"/>
        <end position="25"/>
    </location>
</feature>
<dbReference type="SUPFAM" id="SSF52540">
    <property type="entry name" value="P-loop containing nucleoside triphosphate hydrolases"/>
    <property type="match status" value="2"/>
</dbReference>
<dbReference type="Pfam" id="PF00005">
    <property type="entry name" value="ABC_tran"/>
    <property type="match status" value="2"/>
</dbReference>
<evidence type="ECO:0000256" key="4">
    <source>
        <dbReference type="SAM" id="MobiDB-lite"/>
    </source>
</evidence>
<dbReference type="FunFam" id="3.40.50.300:FF:000016">
    <property type="entry name" value="Oligopeptide ABC transporter ATP-binding component"/>
    <property type="match status" value="2"/>
</dbReference>
<dbReference type="GO" id="GO:0055085">
    <property type="term" value="P:transmembrane transport"/>
    <property type="evidence" value="ECO:0007669"/>
    <property type="project" value="UniProtKB-ARBA"/>
</dbReference>
<evidence type="ECO:0000313" key="6">
    <source>
        <dbReference type="EMBL" id="PMJ61120.1"/>
    </source>
</evidence>
<gene>
    <name evidence="6" type="ORF">BCU17_08200</name>
</gene>
<dbReference type="Pfam" id="PF08352">
    <property type="entry name" value="oligo_HPY"/>
    <property type="match status" value="2"/>
</dbReference>